<gene>
    <name evidence="1" type="ORF">NEIELOOT_00851</name>
</gene>
<organism evidence="1 2">
    <name type="scientific">Neisseria elongata subsp. glycolytica ATCC 29315</name>
    <dbReference type="NCBI Taxonomy" id="546263"/>
    <lineage>
        <taxon>Bacteria</taxon>
        <taxon>Pseudomonadati</taxon>
        <taxon>Pseudomonadota</taxon>
        <taxon>Betaproteobacteria</taxon>
        <taxon>Neisseriales</taxon>
        <taxon>Neisseriaceae</taxon>
        <taxon>Neisseria</taxon>
    </lineage>
</organism>
<accession>D4DP66</accession>
<dbReference type="EMBL" id="ADBF01000022">
    <property type="protein sequence ID" value="EFE50354.1"/>
    <property type="molecule type" value="Genomic_DNA"/>
</dbReference>
<name>D4DP66_NEIEG</name>
<evidence type="ECO:0000313" key="1">
    <source>
        <dbReference type="EMBL" id="EFE50354.1"/>
    </source>
</evidence>
<protein>
    <submittedName>
        <fullName evidence="1">Uncharacterized protein</fullName>
    </submittedName>
</protein>
<dbReference type="AlphaFoldDB" id="D4DP66"/>
<comment type="caution">
    <text evidence="1">The sequence shown here is derived from an EMBL/GenBank/DDBJ whole genome shotgun (WGS) entry which is preliminary data.</text>
</comment>
<evidence type="ECO:0000313" key="2">
    <source>
        <dbReference type="Proteomes" id="UP000005536"/>
    </source>
</evidence>
<reference evidence="1 2" key="1">
    <citation type="submission" date="2010-02" db="EMBL/GenBank/DDBJ databases">
        <authorList>
            <person name="Weinstock G."/>
            <person name="Sodergren E."/>
            <person name="Clifton S."/>
            <person name="Fulton L."/>
            <person name="Fulton B."/>
            <person name="Courtney L."/>
            <person name="Fronick C."/>
            <person name="Harrison M."/>
            <person name="Strong C."/>
            <person name="Farmer C."/>
            <person name="Delahaunty K."/>
            <person name="Markovic C."/>
            <person name="Hall O."/>
            <person name="Minx P."/>
            <person name="Tomlinson C."/>
            <person name="Mitreva M."/>
            <person name="Nelson J."/>
            <person name="Hou S."/>
            <person name="Wollam A."/>
            <person name="Pepin K.H."/>
            <person name="Johnson M."/>
            <person name="Bhonagiri V."/>
            <person name="Zhang X."/>
            <person name="Suruliraj S."/>
            <person name="Warren W."/>
            <person name="Chinwalla A."/>
            <person name="Mardis E.R."/>
            <person name="Wilson R.K."/>
        </authorList>
    </citation>
    <scope>NUCLEOTIDE SEQUENCE [LARGE SCALE GENOMIC DNA]</scope>
    <source>
        <strain evidence="1 2">ATCC 29315</strain>
    </source>
</reference>
<dbReference type="Proteomes" id="UP000005536">
    <property type="component" value="Unassembled WGS sequence"/>
</dbReference>
<sequence length="61" mass="6866">MQVVLEVDISNPVTALFKRVVAIPIFLVGRHARRVVESESFGIKNLVRAISNCSRPYRQQG</sequence>
<proteinExistence type="predicted"/>